<dbReference type="InterPro" id="IPR038404">
    <property type="entry name" value="TRAP_DctP_sf"/>
</dbReference>
<dbReference type="SUPFAM" id="SSF53850">
    <property type="entry name" value="Periplasmic binding protein-like II"/>
    <property type="match status" value="1"/>
</dbReference>
<dbReference type="InterPro" id="IPR018389">
    <property type="entry name" value="DctP_fam"/>
</dbReference>
<evidence type="ECO:0000313" key="4">
    <source>
        <dbReference type="Proteomes" id="UP000253628"/>
    </source>
</evidence>
<evidence type="ECO:0000256" key="2">
    <source>
        <dbReference type="SAM" id="SignalP"/>
    </source>
</evidence>
<evidence type="ECO:0000256" key="1">
    <source>
        <dbReference type="ARBA" id="ARBA00022729"/>
    </source>
</evidence>
<name>A0A366H3N5_9BURK</name>
<reference evidence="3 4" key="1">
    <citation type="submission" date="2018-06" db="EMBL/GenBank/DDBJ databases">
        <title>Genomic Encyclopedia of Type Strains, Phase IV (KMG-IV): sequencing the most valuable type-strain genomes for metagenomic binning, comparative biology and taxonomic classification.</title>
        <authorList>
            <person name="Goeker M."/>
        </authorList>
    </citation>
    <scope>NUCLEOTIDE SEQUENCE [LARGE SCALE GENOMIC DNA]</scope>
    <source>
        <strain evidence="3 4">DSM 25520</strain>
    </source>
</reference>
<feature type="signal peptide" evidence="2">
    <location>
        <begin position="1"/>
        <end position="22"/>
    </location>
</feature>
<comment type="caution">
    <text evidence="3">The sequence shown here is derived from an EMBL/GenBank/DDBJ whole genome shotgun (WGS) entry which is preliminary data.</text>
</comment>
<dbReference type="Pfam" id="PF03480">
    <property type="entry name" value="DctP"/>
    <property type="match status" value="1"/>
</dbReference>
<keyword evidence="1 2" id="KW-0732">Signal</keyword>
<keyword evidence="4" id="KW-1185">Reference proteome</keyword>
<feature type="chain" id="PRO_5016959117" evidence="2">
    <location>
        <begin position="23"/>
        <end position="352"/>
    </location>
</feature>
<dbReference type="NCBIfam" id="NF037995">
    <property type="entry name" value="TRAP_S1"/>
    <property type="match status" value="1"/>
</dbReference>
<evidence type="ECO:0000313" key="3">
    <source>
        <dbReference type="EMBL" id="RBP36468.1"/>
    </source>
</evidence>
<dbReference type="PANTHER" id="PTHR33376:SF15">
    <property type="entry name" value="BLL6794 PROTEIN"/>
    <property type="match status" value="1"/>
</dbReference>
<dbReference type="PANTHER" id="PTHR33376">
    <property type="match status" value="1"/>
</dbReference>
<sequence length="352" mass="37933">MRILQATALAAVLTAASLAAQAKTITVTLVNGHPPVFRWVKHLQETFVPAVDKSLKGSDITVEWKQQYGGSLAKVGEELEAAQEGVADVALVPTIFELSKMPLQNITYYTPFVSTDPGVVTAAVEDVQRKTPAMMKSWDDNDLVYIGGGFALDDYLLFTKFPLKSLDDLKGRKIGTPGPSINWVKGTGAVGVAGNLTEYYNSLQTGLYDGVLTFATAAVPAKIQEVAPYITRVGYGAQYAGGIAVNKDWYEAQPERLKAALVEGAKAFGVAYLDDLRKATTAALETLVANGGKLNTQSEALQAEYAKVMENPAKGWVAQLEGQKLPARQVLDSYMQEVRAAGAKPLRSWDKE</sequence>
<protein>
    <submittedName>
        <fullName evidence="3">TRAP-type C4-dicarboxylate transport system substrate-binding protein</fullName>
    </submittedName>
</protein>
<organism evidence="3 4">
    <name type="scientific">Eoetvoesiella caeni</name>
    <dbReference type="NCBI Taxonomy" id="645616"/>
    <lineage>
        <taxon>Bacteria</taxon>
        <taxon>Pseudomonadati</taxon>
        <taxon>Pseudomonadota</taxon>
        <taxon>Betaproteobacteria</taxon>
        <taxon>Burkholderiales</taxon>
        <taxon>Alcaligenaceae</taxon>
        <taxon>Eoetvoesiella</taxon>
    </lineage>
</organism>
<gene>
    <name evidence="3" type="ORF">DFR37_11247</name>
</gene>
<dbReference type="RefSeq" id="WP_211317273.1">
    <property type="nucleotide sequence ID" value="NZ_JACCEU010000006.1"/>
</dbReference>
<dbReference type="Gene3D" id="3.40.190.170">
    <property type="entry name" value="Bacterial extracellular solute-binding protein, family 7"/>
    <property type="match status" value="1"/>
</dbReference>
<accession>A0A366H3N5</accession>
<dbReference type="CDD" id="cd13666">
    <property type="entry name" value="PBP2_TRAP_DctP_like_1"/>
    <property type="match status" value="1"/>
</dbReference>
<dbReference type="GO" id="GO:0055085">
    <property type="term" value="P:transmembrane transport"/>
    <property type="evidence" value="ECO:0007669"/>
    <property type="project" value="InterPro"/>
</dbReference>
<dbReference type="AlphaFoldDB" id="A0A366H3N5"/>
<proteinExistence type="predicted"/>
<dbReference type="EMBL" id="QNRQ01000012">
    <property type="protein sequence ID" value="RBP36468.1"/>
    <property type="molecule type" value="Genomic_DNA"/>
</dbReference>
<dbReference type="Proteomes" id="UP000253628">
    <property type="component" value="Unassembled WGS sequence"/>
</dbReference>